<dbReference type="EMBL" id="DRUB01000168">
    <property type="protein sequence ID" value="HHR96800.1"/>
    <property type="molecule type" value="Genomic_DNA"/>
</dbReference>
<dbReference type="GO" id="GO:0000287">
    <property type="term" value="F:magnesium ion binding"/>
    <property type="evidence" value="ECO:0007669"/>
    <property type="project" value="UniProtKB-UniRule"/>
</dbReference>
<keyword evidence="11 18" id="KW-0808">Transferase</keyword>
<evidence type="ECO:0000256" key="11">
    <source>
        <dbReference type="ARBA" id="ARBA00022679"/>
    </source>
</evidence>
<dbReference type="GO" id="GO:0003879">
    <property type="term" value="F:ATP phosphoribosyltransferase activity"/>
    <property type="evidence" value="ECO:0007669"/>
    <property type="project" value="UniProtKB-UniRule"/>
</dbReference>
<dbReference type="AlphaFoldDB" id="A0A7C5Z022"/>
<dbReference type="InterPro" id="IPR015867">
    <property type="entry name" value="N-reg_PII/ATP_PRibTrfase_C"/>
</dbReference>
<dbReference type="Gene3D" id="3.40.190.10">
    <property type="entry name" value="Periplasmic binding protein-like II"/>
    <property type="match status" value="2"/>
</dbReference>
<dbReference type="UniPathway" id="UPA00031">
    <property type="reaction ID" value="UER00006"/>
</dbReference>
<organism evidence="22">
    <name type="scientific">Ignisphaera aggregans</name>
    <dbReference type="NCBI Taxonomy" id="334771"/>
    <lineage>
        <taxon>Archaea</taxon>
        <taxon>Thermoproteota</taxon>
        <taxon>Thermoprotei</taxon>
        <taxon>Desulfurococcales</taxon>
        <taxon>Desulfurococcaceae</taxon>
        <taxon>Ignisphaera</taxon>
    </lineage>
</organism>
<keyword evidence="16 18" id="KW-0368">Histidine biosynthesis</keyword>
<dbReference type="InterPro" id="IPR018198">
    <property type="entry name" value="ATP_PRibTrfase_CS"/>
</dbReference>
<name>A0A7C5Z022_9CREN</name>
<dbReference type="GO" id="GO:0005737">
    <property type="term" value="C:cytoplasm"/>
    <property type="evidence" value="ECO:0007669"/>
    <property type="project" value="UniProtKB-SubCell"/>
</dbReference>
<comment type="caution">
    <text evidence="22">The sequence shown here is derived from an EMBL/GenBank/DDBJ whole genome shotgun (WGS) entry which is preliminary data.</text>
</comment>
<dbReference type="NCBIfam" id="TIGR03455">
    <property type="entry name" value="HisG_C-term"/>
    <property type="match status" value="1"/>
</dbReference>
<evidence type="ECO:0000256" key="15">
    <source>
        <dbReference type="ARBA" id="ARBA00022842"/>
    </source>
</evidence>
<keyword evidence="10 18" id="KW-0328">Glycosyltransferase</keyword>
<evidence type="ECO:0000256" key="6">
    <source>
        <dbReference type="ARBA" id="ARBA00011946"/>
    </source>
</evidence>
<dbReference type="InterPro" id="IPR013820">
    <property type="entry name" value="ATP_PRibTrfase_cat"/>
</dbReference>
<evidence type="ECO:0000259" key="19">
    <source>
        <dbReference type="Pfam" id="PF01634"/>
    </source>
</evidence>
<dbReference type="EMBL" id="DRZI01000103">
    <property type="protein sequence ID" value="HHP81512.1"/>
    <property type="molecule type" value="Genomic_DNA"/>
</dbReference>
<comment type="similarity">
    <text evidence="5 18">Belongs to the ATP phosphoribosyltransferase family. Long subfamily.</text>
</comment>
<comment type="pathway">
    <text evidence="4 18">Amino-acid biosynthesis; L-histidine biosynthesis; L-histidine from 5-phospho-alpha-D-ribose 1-diphosphate: step 1/9.</text>
</comment>
<dbReference type="GO" id="GO:0000105">
    <property type="term" value="P:L-histidine biosynthetic process"/>
    <property type="evidence" value="ECO:0007669"/>
    <property type="project" value="UniProtKB-UniRule"/>
</dbReference>
<evidence type="ECO:0000256" key="1">
    <source>
        <dbReference type="ARBA" id="ARBA00000915"/>
    </source>
</evidence>
<keyword evidence="9 18" id="KW-0028">Amino-acid biosynthesis</keyword>
<dbReference type="Gene3D" id="3.30.70.120">
    <property type="match status" value="1"/>
</dbReference>
<dbReference type="HAMAP" id="MF_00079">
    <property type="entry name" value="HisG_Long"/>
    <property type="match status" value="1"/>
</dbReference>
<sequence length="288" mass="31560">MRIAIPNKGRLQQPTIELLQMAGIRFTAIDEKALILPTNWSGVEIVMVRPEDIPYIVENEGAELGITGHDYVIESGADVDELIPLNFGKARIVFAVPRNQGISNVEDLVRKGLDIRIATKYLNIATKYISMKGIKARIVRISGAAEVMPYLGAADAVIDVMSTGTTLKIHGLEPIDVVMDTYAVLIASKNWMKNPNSDKVELVVTMIKGVLAAKGKKMLFMNVPDKYLTNVLSTLPAMLAPAITKLSKSDTWEVITVVDENDLPEVILKAKVNGARDIVIVDIEKVVK</sequence>
<evidence type="ECO:0000313" key="22">
    <source>
        <dbReference type="EMBL" id="HHR96800.1"/>
    </source>
</evidence>
<dbReference type="EC" id="2.4.2.17" evidence="6 18"/>
<proteinExistence type="inferred from homology"/>
<evidence type="ECO:0000256" key="9">
    <source>
        <dbReference type="ARBA" id="ARBA00022605"/>
    </source>
</evidence>
<dbReference type="SUPFAM" id="SSF53850">
    <property type="entry name" value="Periplasmic binding protein-like II"/>
    <property type="match status" value="1"/>
</dbReference>
<reference evidence="22" key="1">
    <citation type="journal article" date="2020" name="mSystems">
        <title>Genome- and Community-Level Interaction Insights into Carbon Utilization and Element Cycling Functions of Hydrothermarchaeota in Hydrothermal Sediment.</title>
        <authorList>
            <person name="Zhou Z."/>
            <person name="Liu Y."/>
            <person name="Xu W."/>
            <person name="Pan J."/>
            <person name="Luo Z.H."/>
            <person name="Li M."/>
        </authorList>
    </citation>
    <scope>NUCLEOTIDE SEQUENCE [LARGE SCALE GENOMIC DNA]</scope>
    <source>
        <strain evidence="22">SpSt-1</strain>
        <strain evidence="21">SpSt-1121</strain>
    </source>
</reference>
<evidence type="ECO:0000256" key="8">
    <source>
        <dbReference type="ARBA" id="ARBA00022490"/>
    </source>
</evidence>
<comment type="subcellular location">
    <subcellularLocation>
        <location evidence="3 18">Cytoplasm</location>
    </subcellularLocation>
</comment>
<evidence type="ECO:0000256" key="5">
    <source>
        <dbReference type="ARBA" id="ARBA00007955"/>
    </source>
</evidence>
<evidence type="ECO:0000256" key="18">
    <source>
        <dbReference type="HAMAP-Rule" id="MF_00079"/>
    </source>
</evidence>
<dbReference type="InterPro" id="IPR011322">
    <property type="entry name" value="N-reg_PII-like_a/b"/>
</dbReference>
<protein>
    <recommendedName>
        <fullName evidence="7 18">ATP phosphoribosyltransferase</fullName>
        <shortName evidence="18">ATP-PRT</shortName>
        <shortName evidence="18">ATP-PRTase</shortName>
        <ecNumber evidence="6 18">2.4.2.17</ecNumber>
    </recommendedName>
</protein>
<evidence type="ECO:0000313" key="21">
    <source>
        <dbReference type="EMBL" id="HHP81512.1"/>
    </source>
</evidence>
<accession>A0A7C5Z022</accession>
<comment type="activity regulation">
    <text evidence="18">Feedback inhibited by histidine.</text>
</comment>
<dbReference type="PROSITE" id="PS01316">
    <property type="entry name" value="ATP_P_PHORIBOSYLTR"/>
    <property type="match status" value="1"/>
</dbReference>
<keyword evidence="12 18" id="KW-0479">Metal-binding</keyword>
<evidence type="ECO:0000256" key="17">
    <source>
        <dbReference type="ARBA" id="ARBA00024861"/>
    </source>
</evidence>
<evidence type="ECO:0000256" key="12">
    <source>
        <dbReference type="ARBA" id="ARBA00022723"/>
    </source>
</evidence>
<keyword evidence="8 18" id="KW-0963">Cytoplasm</keyword>
<dbReference type="NCBIfam" id="TIGR00070">
    <property type="entry name" value="hisG"/>
    <property type="match status" value="1"/>
</dbReference>
<dbReference type="GO" id="GO:0005524">
    <property type="term" value="F:ATP binding"/>
    <property type="evidence" value="ECO:0007669"/>
    <property type="project" value="UniProtKB-KW"/>
</dbReference>
<dbReference type="PANTHER" id="PTHR21403">
    <property type="entry name" value="ATP PHOSPHORIBOSYLTRANSFERASE ATP-PRTASE"/>
    <property type="match status" value="1"/>
</dbReference>
<evidence type="ECO:0000256" key="13">
    <source>
        <dbReference type="ARBA" id="ARBA00022741"/>
    </source>
</evidence>
<comment type="cofactor">
    <cofactor evidence="2 18">
        <name>Mg(2+)</name>
        <dbReference type="ChEBI" id="CHEBI:18420"/>
    </cofactor>
</comment>
<keyword evidence="15 18" id="KW-0460">Magnesium</keyword>
<evidence type="ECO:0000256" key="2">
    <source>
        <dbReference type="ARBA" id="ARBA00001946"/>
    </source>
</evidence>
<gene>
    <name evidence="18" type="primary">hisG</name>
    <name evidence="22" type="ORF">ENL47_08395</name>
    <name evidence="21" type="ORF">ENM84_02480</name>
</gene>
<evidence type="ECO:0000256" key="3">
    <source>
        <dbReference type="ARBA" id="ARBA00004496"/>
    </source>
</evidence>
<dbReference type="Pfam" id="PF08029">
    <property type="entry name" value="HisG_C"/>
    <property type="match status" value="1"/>
</dbReference>
<dbReference type="InterPro" id="IPR020621">
    <property type="entry name" value="ATP-PRT_HisG_long"/>
</dbReference>
<evidence type="ECO:0000256" key="10">
    <source>
        <dbReference type="ARBA" id="ARBA00022676"/>
    </source>
</evidence>
<comment type="function">
    <text evidence="17 18">Catalyzes the condensation of ATP and 5-phosphoribose 1-diphosphate to form N'-(5'-phosphoribosyl)-ATP (PR-ATP). Has a crucial role in the pathway because the rate of histidine biosynthesis seems to be controlled primarily by regulation of HisG enzymatic activity.</text>
</comment>
<feature type="domain" description="ATP phosphoribosyltransferase catalytic" evidence="19">
    <location>
        <begin position="49"/>
        <end position="208"/>
    </location>
</feature>
<dbReference type="SUPFAM" id="SSF54913">
    <property type="entry name" value="GlnB-like"/>
    <property type="match status" value="1"/>
</dbReference>
<evidence type="ECO:0000256" key="14">
    <source>
        <dbReference type="ARBA" id="ARBA00022840"/>
    </source>
</evidence>
<evidence type="ECO:0000256" key="16">
    <source>
        <dbReference type="ARBA" id="ARBA00023102"/>
    </source>
</evidence>
<dbReference type="FunFam" id="3.30.70.120:FF:000002">
    <property type="entry name" value="ATP phosphoribosyltransferase"/>
    <property type="match status" value="1"/>
</dbReference>
<evidence type="ECO:0000256" key="4">
    <source>
        <dbReference type="ARBA" id="ARBA00004667"/>
    </source>
</evidence>
<dbReference type="InterPro" id="IPR013115">
    <property type="entry name" value="HisG_C"/>
</dbReference>
<keyword evidence="14 18" id="KW-0067">ATP-binding</keyword>
<dbReference type="Pfam" id="PF01634">
    <property type="entry name" value="HisG"/>
    <property type="match status" value="1"/>
</dbReference>
<feature type="domain" description="Histidine biosynthesis HisG C-terminal" evidence="20">
    <location>
        <begin position="213"/>
        <end position="285"/>
    </location>
</feature>
<evidence type="ECO:0000259" key="20">
    <source>
        <dbReference type="Pfam" id="PF08029"/>
    </source>
</evidence>
<evidence type="ECO:0000256" key="7">
    <source>
        <dbReference type="ARBA" id="ARBA00020998"/>
    </source>
</evidence>
<dbReference type="InterPro" id="IPR001348">
    <property type="entry name" value="ATP_PRibTrfase_HisG"/>
</dbReference>
<comment type="catalytic activity">
    <reaction evidence="1 18">
        <text>1-(5-phospho-beta-D-ribosyl)-ATP + diphosphate = 5-phospho-alpha-D-ribose 1-diphosphate + ATP</text>
        <dbReference type="Rhea" id="RHEA:18473"/>
        <dbReference type="ChEBI" id="CHEBI:30616"/>
        <dbReference type="ChEBI" id="CHEBI:33019"/>
        <dbReference type="ChEBI" id="CHEBI:58017"/>
        <dbReference type="ChEBI" id="CHEBI:73183"/>
        <dbReference type="EC" id="2.4.2.17"/>
    </reaction>
</comment>
<dbReference type="PANTHER" id="PTHR21403:SF10">
    <property type="entry name" value="ATP PHOSPHORIBOSYLTRANSFERASE"/>
    <property type="match status" value="1"/>
</dbReference>
<keyword evidence="13 18" id="KW-0547">Nucleotide-binding</keyword>